<sequence>MNPILIQESVHSIWVPALPEAGEKSIDESVFLPFPHSLQWGTAMAINREDWPNRRKKASPIVRSGYARTEYFIDPVNGIAAVFGVQILPWGNKEVAQTLFSKLEELPYAALAD</sequence>
<proteinExistence type="predicted"/>
<name>A0A9P5TRL2_GYMJU</name>
<organism evidence="1 2">
    <name type="scientific">Gymnopilus junonius</name>
    <name type="common">Spectacular rustgill mushroom</name>
    <name type="synonym">Gymnopilus spectabilis subsp. junonius</name>
    <dbReference type="NCBI Taxonomy" id="109634"/>
    <lineage>
        <taxon>Eukaryota</taxon>
        <taxon>Fungi</taxon>
        <taxon>Dikarya</taxon>
        <taxon>Basidiomycota</taxon>
        <taxon>Agaricomycotina</taxon>
        <taxon>Agaricomycetes</taxon>
        <taxon>Agaricomycetidae</taxon>
        <taxon>Agaricales</taxon>
        <taxon>Agaricineae</taxon>
        <taxon>Hymenogastraceae</taxon>
        <taxon>Gymnopilus</taxon>
    </lineage>
</organism>
<gene>
    <name evidence="1" type="ORF">CPB84DRAFT_1842915</name>
</gene>
<dbReference type="EMBL" id="JADNYJ010000008">
    <property type="protein sequence ID" value="KAF8909681.1"/>
    <property type="molecule type" value="Genomic_DNA"/>
</dbReference>
<evidence type="ECO:0000313" key="2">
    <source>
        <dbReference type="Proteomes" id="UP000724874"/>
    </source>
</evidence>
<comment type="caution">
    <text evidence="1">The sequence shown here is derived from an EMBL/GenBank/DDBJ whole genome shotgun (WGS) entry which is preliminary data.</text>
</comment>
<protein>
    <submittedName>
        <fullName evidence="1">Uncharacterized protein</fullName>
    </submittedName>
</protein>
<dbReference type="OrthoDB" id="428260at2759"/>
<dbReference type="Gene3D" id="3.40.710.10">
    <property type="entry name" value="DD-peptidase/beta-lactamase superfamily"/>
    <property type="match status" value="1"/>
</dbReference>
<keyword evidence="2" id="KW-1185">Reference proteome</keyword>
<dbReference type="Proteomes" id="UP000724874">
    <property type="component" value="Unassembled WGS sequence"/>
</dbReference>
<dbReference type="AlphaFoldDB" id="A0A9P5TRL2"/>
<dbReference type="InterPro" id="IPR012338">
    <property type="entry name" value="Beta-lactam/transpept-like"/>
</dbReference>
<reference evidence="1" key="1">
    <citation type="submission" date="2020-11" db="EMBL/GenBank/DDBJ databases">
        <authorList>
            <consortium name="DOE Joint Genome Institute"/>
            <person name="Ahrendt S."/>
            <person name="Riley R."/>
            <person name="Andreopoulos W."/>
            <person name="LaButti K."/>
            <person name="Pangilinan J."/>
            <person name="Ruiz-duenas F.J."/>
            <person name="Barrasa J.M."/>
            <person name="Sanchez-Garcia M."/>
            <person name="Camarero S."/>
            <person name="Miyauchi S."/>
            <person name="Serrano A."/>
            <person name="Linde D."/>
            <person name="Babiker R."/>
            <person name="Drula E."/>
            <person name="Ayuso-Fernandez I."/>
            <person name="Pacheco R."/>
            <person name="Padilla G."/>
            <person name="Ferreira P."/>
            <person name="Barriuso J."/>
            <person name="Kellner H."/>
            <person name="Castanera R."/>
            <person name="Alfaro M."/>
            <person name="Ramirez L."/>
            <person name="Pisabarro A.G."/>
            <person name="Kuo A."/>
            <person name="Tritt A."/>
            <person name="Lipzen A."/>
            <person name="He G."/>
            <person name="Yan M."/>
            <person name="Ng V."/>
            <person name="Cullen D."/>
            <person name="Martin F."/>
            <person name="Rosso M.-N."/>
            <person name="Henrissat B."/>
            <person name="Hibbett D."/>
            <person name="Martinez A.T."/>
            <person name="Grigoriev I.V."/>
        </authorList>
    </citation>
    <scope>NUCLEOTIDE SEQUENCE</scope>
    <source>
        <strain evidence="1">AH 44721</strain>
    </source>
</reference>
<evidence type="ECO:0000313" key="1">
    <source>
        <dbReference type="EMBL" id="KAF8909681.1"/>
    </source>
</evidence>
<accession>A0A9P5TRL2</accession>